<sequence length="197" mass="22900">MREGNYFHFQGRFFSQKQGAPMGSSLSPVLAELFMQDLEEKAFSATVRKFPIKIFKRYVDDIFAVIQRGSEQLFLDHLNSLFPGTIVFTMEIEQHGRLPFLDTLLIRKGANISSHVYRKPTNTEQFIHYTSNYPLGVKRELITGMVDRAYYLCDPQNLERELLYIKTVLRRNGYPHHTLDSTLARRLQHLNNTGDTP</sequence>
<evidence type="ECO:0000259" key="1">
    <source>
        <dbReference type="PROSITE" id="PS50878"/>
    </source>
</evidence>
<dbReference type="AlphaFoldDB" id="A0A085M3Z2"/>
<evidence type="ECO:0000313" key="2">
    <source>
        <dbReference type="EMBL" id="KFD51938.1"/>
    </source>
</evidence>
<organism evidence="2 3">
    <name type="scientific">Trichuris suis</name>
    <name type="common">pig whipworm</name>
    <dbReference type="NCBI Taxonomy" id="68888"/>
    <lineage>
        <taxon>Eukaryota</taxon>
        <taxon>Metazoa</taxon>
        <taxon>Ecdysozoa</taxon>
        <taxon>Nematoda</taxon>
        <taxon>Enoplea</taxon>
        <taxon>Dorylaimia</taxon>
        <taxon>Trichinellida</taxon>
        <taxon>Trichuridae</taxon>
        <taxon>Trichuris</taxon>
    </lineage>
</organism>
<proteinExistence type="predicted"/>
<reference evidence="2 3" key="1">
    <citation type="journal article" date="2014" name="Nat. Genet.">
        <title>Genome and transcriptome of the porcine whipworm Trichuris suis.</title>
        <authorList>
            <person name="Jex A.R."/>
            <person name="Nejsum P."/>
            <person name="Schwarz E.M."/>
            <person name="Hu L."/>
            <person name="Young N.D."/>
            <person name="Hall R.S."/>
            <person name="Korhonen P.K."/>
            <person name="Liao S."/>
            <person name="Thamsborg S."/>
            <person name="Xia J."/>
            <person name="Xu P."/>
            <person name="Wang S."/>
            <person name="Scheerlinck J.P."/>
            <person name="Hofmann A."/>
            <person name="Sternberg P.W."/>
            <person name="Wang J."/>
            <person name="Gasser R.B."/>
        </authorList>
    </citation>
    <scope>NUCLEOTIDE SEQUENCE [LARGE SCALE GENOMIC DNA]</scope>
    <source>
        <strain evidence="2">DCEP-RM93M</strain>
    </source>
</reference>
<feature type="domain" description="Reverse transcriptase" evidence="1">
    <location>
        <begin position="1"/>
        <end position="112"/>
    </location>
</feature>
<dbReference type="InterPro" id="IPR000477">
    <property type="entry name" value="RT_dom"/>
</dbReference>
<dbReference type="CDD" id="cd00304">
    <property type="entry name" value="RT_like"/>
    <property type="match status" value="1"/>
</dbReference>
<dbReference type="InterPro" id="IPR058912">
    <property type="entry name" value="HTH_animal"/>
</dbReference>
<dbReference type="PROSITE" id="PS50878">
    <property type="entry name" value="RT_POL"/>
    <property type="match status" value="1"/>
</dbReference>
<dbReference type="PANTHER" id="PTHR21301:SF11">
    <property type="entry name" value="GIY-YIG DOMAIN-CONTAINING PROTEIN"/>
    <property type="match status" value="1"/>
</dbReference>
<gene>
    <name evidence="2" type="ORF">M513_07267</name>
</gene>
<keyword evidence="3" id="KW-1185">Reference proteome</keyword>
<accession>A0A085M3Z2</accession>
<dbReference type="Proteomes" id="UP000030764">
    <property type="component" value="Unassembled WGS sequence"/>
</dbReference>
<dbReference type="PANTHER" id="PTHR21301">
    <property type="entry name" value="REVERSE TRANSCRIPTASE"/>
    <property type="match status" value="1"/>
</dbReference>
<evidence type="ECO:0000313" key="3">
    <source>
        <dbReference type="Proteomes" id="UP000030764"/>
    </source>
</evidence>
<dbReference type="EMBL" id="KL363234">
    <property type="protein sequence ID" value="KFD51938.1"/>
    <property type="molecule type" value="Genomic_DNA"/>
</dbReference>
<name>A0A085M3Z2_9BILA</name>
<protein>
    <recommendedName>
        <fullName evidence="1">Reverse transcriptase domain-containing protein</fullName>
    </recommendedName>
</protein>
<dbReference type="Pfam" id="PF26215">
    <property type="entry name" value="HTH_animal"/>
    <property type="match status" value="1"/>
</dbReference>